<dbReference type="PANTHER" id="PTHR35149">
    <property type="entry name" value="SLL5132 PROTEIN"/>
    <property type="match status" value="1"/>
</dbReference>
<dbReference type="EMBL" id="AP023092">
    <property type="protein sequence ID" value="BCE26978.1"/>
    <property type="molecule type" value="Genomic_DNA"/>
</dbReference>
<evidence type="ECO:0000259" key="2">
    <source>
        <dbReference type="Pfam" id="PF07510"/>
    </source>
</evidence>
<reference evidence="3" key="1">
    <citation type="submission" date="2020-05" db="EMBL/GenBank/DDBJ databases">
        <title>Complete genome sequence of Bradyrhizobium diazoefficiens XF2 isolated from soybean nodule.</title>
        <authorList>
            <person name="Noda R."/>
            <person name="Kakizaki K."/>
            <person name="Minamisawa K."/>
        </authorList>
    </citation>
    <scope>NUCLEOTIDE SEQUENCE</scope>
    <source>
        <strain evidence="3">XF2</strain>
    </source>
</reference>
<feature type="domain" description="GmrSD restriction endonucleases N-terminal" evidence="1">
    <location>
        <begin position="2"/>
        <end position="191"/>
    </location>
</feature>
<protein>
    <recommendedName>
        <fullName evidence="4">DUF262 domain-containing protein</fullName>
    </recommendedName>
</protein>
<evidence type="ECO:0008006" key="4">
    <source>
        <dbReference type="Google" id="ProtNLM"/>
    </source>
</evidence>
<sequence>MDLFDDIGEVKKTKNDHFLATVVCLARETRLIVANEYTVVEVVDGQQRLTTFVILLKAIQKALDSSGAEAKIKAELNELLVKGDEHSLVLLQTNHDSTHIFVDYVRDGQIRKDSATTAAERNLVAAALECEEFVESWKKKASLIELVALLRNRLSMIYHELNDESAVYRVFEVLNSRGLDVRWIDKCKSQLMGLIFLEGPQNDEALKEMHGIWQDIYRVLGLRETLGDQALRFAGTMRSKATPNRLQSEEDAADTLVKAALGGLPNILRQARWLKSVVAALDRLDRDVRLRAVTGIVHARFVATAIIVKEFPAEIEKVLLARWERVTFRIFGLGGADSRHKVGDYVRLGHDIVFQEMSSAEIENRLRAIGGEDFSIDNVLSKVEDYTDMYDGWTEELRYLLFRYDEYLAAQAGELLNEFQWSKIWAAEPSKSIEHIKPQSSNDANIHHLGNLTMLPPGVNSSLQDKPPKEKAKTYIECGIRGTVAVGNAIKSGKWDKAAILRRAQDIEDFVRKEWAD</sequence>
<dbReference type="InterPro" id="IPR011089">
    <property type="entry name" value="GmrSD_C"/>
</dbReference>
<proteinExistence type="predicted"/>
<feature type="domain" description="GmrSD restriction endonucleases C-terminal" evidence="2">
    <location>
        <begin position="387"/>
        <end position="506"/>
    </location>
</feature>
<evidence type="ECO:0000313" key="3">
    <source>
        <dbReference type="EMBL" id="BCE26978.1"/>
    </source>
</evidence>
<accession>A0A809XM01</accession>
<gene>
    <name evidence="3" type="ORF">XF2B_07470</name>
</gene>
<dbReference type="InterPro" id="IPR004919">
    <property type="entry name" value="GmrSD_N"/>
</dbReference>
<name>A0A809XM01_9BRAD</name>
<dbReference type="PANTHER" id="PTHR35149:SF1">
    <property type="entry name" value="DUF5655 DOMAIN-CONTAINING PROTEIN"/>
    <property type="match status" value="1"/>
</dbReference>
<organism evidence="3">
    <name type="scientific">Bradyrhizobium diazoefficiens</name>
    <dbReference type="NCBI Taxonomy" id="1355477"/>
    <lineage>
        <taxon>Bacteria</taxon>
        <taxon>Pseudomonadati</taxon>
        <taxon>Pseudomonadota</taxon>
        <taxon>Alphaproteobacteria</taxon>
        <taxon>Hyphomicrobiales</taxon>
        <taxon>Nitrobacteraceae</taxon>
        <taxon>Bradyrhizobium</taxon>
    </lineage>
</organism>
<dbReference type="AlphaFoldDB" id="A0A809XM01"/>
<dbReference type="Pfam" id="PF03235">
    <property type="entry name" value="GmrSD_N"/>
    <property type="match status" value="1"/>
</dbReference>
<evidence type="ECO:0000259" key="1">
    <source>
        <dbReference type="Pfam" id="PF03235"/>
    </source>
</evidence>
<dbReference type="Pfam" id="PF07510">
    <property type="entry name" value="GmrSD_C"/>
    <property type="match status" value="1"/>
</dbReference>